<dbReference type="Proteomes" id="UP000199110">
    <property type="component" value="Unassembled WGS sequence"/>
</dbReference>
<dbReference type="EMBL" id="FORA01000002">
    <property type="protein sequence ID" value="SFJ12599.1"/>
    <property type="molecule type" value="Genomic_DNA"/>
</dbReference>
<dbReference type="Gene3D" id="3.30.750.140">
    <property type="match status" value="1"/>
</dbReference>
<dbReference type="Pfam" id="PF02120">
    <property type="entry name" value="Flg_hook"/>
    <property type="match status" value="1"/>
</dbReference>
<dbReference type="RefSeq" id="WP_175484869.1">
    <property type="nucleotide sequence ID" value="NZ_FORA01000002.1"/>
</dbReference>
<evidence type="ECO:0000313" key="4">
    <source>
        <dbReference type="Proteomes" id="UP000199110"/>
    </source>
</evidence>
<sequence>MLSDFLTAIASQQGPNPTQPGEARNALPDDPQGFESLLEAPTTPQTRTPAPRDPVPSGQDALIVALRTPRPGPVAEPEVEVPAWLAEALARAPVSTPESVPQPDPISIEALLGGRRTAVPDVTPNLAAPTAGSVAALLTGQTVPPTDPTTIRPVLPVLPGTGTGSVRPAQPASPQPPVDVPGIATLIAAPNPSSGGQDVVQDTASDPMWRAFQTNQQPESRPIRSVDLQPGRHPKQAAEFGTPTLPGQPVDRTGFPSPELSGGSAVGLPGKTNTGELRPEIGEAFVAKPVQTKLSEGPTSDPFRAVATAASGFETIAPTLAAAAPPARRPISEAISDTPTRSRKVSMGDAASVTEGRMPSATALPLVRDTVSQSDDVGQRVASTPPPISDPDRTTSVVGDDRSGKTSAIVQGTAQADSASKPAPSGDVAADIRAVDTTVAVLSDRAPTQAIPMQTDGTRAGSAVPLALPELRDGVAARLAPMAETLQVTTQRSDAGTMSTEVELAPADLGRLKLTLQTGDRGLNLVVTVERPESLEMVRRHLDGLHRSFIADGVTLTSIDIQTGARGNSHDGGQSAFRHPERHAPQSEQSDTSTNERAEADATPQRSIAPGRLDISL</sequence>
<accession>A0A1I3NTS4</accession>
<dbReference type="InterPro" id="IPR038610">
    <property type="entry name" value="FliK-like_C_sf"/>
</dbReference>
<feature type="region of interest" description="Disordered" evidence="1">
    <location>
        <begin position="563"/>
        <end position="617"/>
    </location>
</feature>
<proteinExistence type="predicted"/>
<dbReference type="STRING" id="390807.SAMN04488095_2253"/>
<reference evidence="3 4" key="1">
    <citation type="submission" date="2016-10" db="EMBL/GenBank/DDBJ databases">
        <authorList>
            <person name="de Groot N.N."/>
        </authorList>
    </citation>
    <scope>NUCLEOTIDE SEQUENCE [LARGE SCALE GENOMIC DNA]</scope>
    <source>
        <strain evidence="3 4">DSM 19073</strain>
    </source>
</reference>
<dbReference type="AlphaFoldDB" id="A0A1I3NTS4"/>
<dbReference type="CDD" id="cd17470">
    <property type="entry name" value="T3SS_Flik_C"/>
    <property type="match status" value="1"/>
</dbReference>
<feature type="compositionally biased region" description="Low complexity" evidence="1">
    <location>
        <begin position="40"/>
        <end position="49"/>
    </location>
</feature>
<feature type="region of interest" description="Disordered" evidence="1">
    <location>
        <begin position="1"/>
        <end position="58"/>
    </location>
</feature>
<gene>
    <name evidence="3" type="ORF">SAMN04488095_2253</name>
</gene>
<feature type="domain" description="Flagellar hook-length control protein-like C-terminal" evidence="2">
    <location>
        <begin position="491"/>
        <end position="567"/>
    </location>
</feature>
<keyword evidence="4" id="KW-1185">Reference proteome</keyword>
<feature type="region of interest" description="Disordered" evidence="1">
    <location>
        <begin position="230"/>
        <end position="249"/>
    </location>
</feature>
<feature type="region of interest" description="Disordered" evidence="1">
    <location>
        <begin position="370"/>
        <end position="403"/>
    </location>
</feature>
<dbReference type="InterPro" id="IPR021136">
    <property type="entry name" value="Flagellar_hook_control-like_C"/>
</dbReference>
<organism evidence="3 4">
    <name type="scientific">Jannaschia pohangensis</name>
    <dbReference type="NCBI Taxonomy" id="390807"/>
    <lineage>
        <taxon>Bacteria</taxon>
        <taxon>Pseudomonadati</taxon>
        <taxon>Pseudomonadota</taxon>
        <taxon>Alphaproteobacteria</taxon>
        <taxon>Rhodobacterales</taxon>
        <taxon>Roseobacteraceae</taxon>
        <taxon>Jannaschia</taxon>
    </lineage>
</organism>
<name>A0A1I3NTS4_9RHOB</name>
<protein>
    <submittedName>
        <fullName evidence="3">Hook-length control protein FliK</fullName>
    </submittedName>
</protein>
<evidence type="ECO:0000259" key="2">
    <source>
        <dbReference type="Pfam" id="PF02120"/>
    </source>
</evidence>
<evidence type="ECO:0000256" key="1">
    <source>
        <dbReference type="SAM" id="MobiDB-lite"/>
    </source>
</evidence>
<evidence type="ECO:0000313" key="3">
    <source>
        <dbReference type="EMBL" id="SFJ12599.1"/>
    </source>
</evidence>